<evidence type="ECO:0000313" key="1">
    <source>
        <dbReference type="EMBL" id="GAH49173.1"/>
    </source>
</evidence>
<protein>
    <submittedName>
        <fullName evidence="1">Uncharacterized protein</fullName>
    </submittedName>
</protein>
<accession>X1HV57</accession>
<feature type="non-terminal residue" evidence="1">
    <location>
        <position position="1"/>
    </location>
</feature>
<reference evidence="1" key="1">
    <citation type="journal article" date="2014" name="Front. Microbiol.">
        <title>High frequency of phylogenetically diverse reductive dehalogenase-homologous genes in deep subseafloor sedimentary metagenomes.</title>
        <authorList>
            <person name="Kawai M."/>
            <person name="Futagami T."/>
            <person name="Toyoda A."/>
            <person name="Takaki Y."/>
            <person name="Nishi S."/>
            <person name="Hori S."/>
            <person name="Arai W."/>
            <person name="Tsubouchi T."/>
            <person name="Morono Y."/>
            <person name="Uchiyama I."/>
            <person name="Ito T."/>
            <person name="Fujiyama A."/>
            <person name="Inagaki F."/>
            <person name="Takami H."/>
        </authorList>
    </citation>
    <scope>NUCLEOTIDE SEQUENCE</scope>
    <source>
        <strain evidence="1">Expedition CK06-06</strain>
    </source>
</reference>
<comment type="caution">
    <text evidence="1">The sequence shown here is derived from an EMBL/GenBank/DDBJ whole genome shotgun (WGS) entry which is preliminary data.</text>
</comment>
<organism evidence="1">
    <name type="scientific">marine sediment metagenome</name>
    <dbReference type="NCBI Taxonomy" id="412755"/>
    <lineage>
        <taxon>unclassified sequences</taxon>
        <taxon>metagenomes</taxon>
        <taxon>ecological metagenomes</taxon>
    </lineage>
</organism>
<feature type="non-terminal residue" evidence="1">
    <location>
        <position position="275"/>
    </location>
</feature>
<dbReference type="EMBL" id="BARU01024414">
    <property type="protein sequence ID" value="GAH49173.1"/>
    <property type="molecule type" value="Genomic_DNA"/>
</dbReference>
<proteinExistence type="predicted"/>
<dbReference type="AlphaFoldDB" id="X1HV57"/>
<name>X1HV57_9ZZZZ</name>
<gene>
    <name evidence="1" type="ORF">S03H2_39478</name>
</gene>
<sequence length="275" mass="30207">VRMIMNTEDMVDGGYFADSDAVNIKTVEFVDSNSNSMYYWCKSALDVPDNFDTDNTTVYLATQTAVLAADTTHTCYMYIDVARDGETSTNYGEEKVFDFFEGFETAKPNLADFLTEYDGINASGGTDNEWVVNTTDTAFTVVVASSVLTLTGVTAATWEGIAATDTFEDFTCLIRYTTDPGDYAYSGMVDAGGIDAGSNEDLIATTGKATQELVTRLDGAAARVVEATYYTFPFDIEYTKFEGTYNHALYRSDADERPDSTTGIYRYLATDEAHK</sequence>